<comment type="caution">
    <text evidence="1">The sequence shown here is derived from an EMBL/GenBank/DDBJ whole genome shotgun (WGS) entry which is preliminary data.</text>
</comment>
<evidence type="ECO:0000313" key="1">
    <source>
        <dbReference type="EMBL" id="KAH6937218.1"/>
    </source>
</evidence>
<dbReference type="Proteomes" id="UP000821845">
    <property type="component" value="Chromosome 3"/>
</dbReference>
<protein>
    <submittedName>
        <fullName evidence="1">Uncharacterized protein</fullName>
    </submittedName>
</protein>
<sequence length="386" mass="44728">MRFSFRWRRFVITIANARPAEKVFLAVLTAVLLWTIAVIYAIFQTARGRREPMLWPPVPSRHREARQLLEPFRYLLDNHAALRQRSPNPGWAVEEQCRWPLDVLFLVHTAPGRQERRSFLRSTLLEYRLVRYFNWTGVFFTHDSAKGPPEITRLASEAAQVGDLVHISPYVTGIDAETSKRRRDVRGVQVTLEALRWAFRHCRRVRHVVEMSDGVIPRHPFMFVRYLRDYVDPAQRILACRLERMTRRNALGSSGTSRSGRRRSGHTTPVSPRVVRYCAGSPVTEHTTRAARVLTGTALRGLYLESLVPGSRLVDRAYVTGDLVLAAQVRHVDLAEAREGYLRPDGQILNYTATFATIRRNATAFRRLWWSSMRRHMRTYEPSERL</sequence>
<name>A0ACB7STT7_HYAAI</name>
<accession>A0ACB7STT7</accession>
<dbReference type="EMBL" id="CM023483">
    <property type="protein sequence ID" value="KAH6937218.1"/>
    <property type="molecule type" value="Genomic_DNA"/>
</dbReference>
<organism evidence="1 2">
    <name type="scientific">Hyalomma asiaticum</name>
    <name type="common">Tick</name>
    <dbReference type="NCBI Taxonomy" id="266040"/>
    <lineage>
        <taxon>Eukaryota</taxon>
        <taxon>Metazoa</taxon>
        <taxon>Ecdysozoa</taxon>
        <taxon>Arthropoda</taxon>
        <taxon>Chelicerata</taxon>
        <taxon>Arachnida</taxon>
        <taxon>Acari</taxon>
        <taxon>Parasitiformes</taxon>
        <taxon>Ixodida</taxon>
        <taxon>Ixodoidea</taxon>
        <taxon>Ixodidae</taxon>
        <taxon>Hyalomminae</taxon>
        <taxon>Hyalomma</taxon>
    </lineage>
</organism>
<reference evidence="1" key="1">
    <citation type="submission" date="2020-05" db="EMBL/GenBank/DDBJ databases">
        <title>Large-scale comparative analyses of tick genomes elucidate their genetic diversity and vector capacities.</title>
        <authorList>
            <person name="Jia N."/>
            <person name="Wang J."/>
            <person name="Shi W."/>
            <person name="Du L."/>
            <person name="Sun Y."/>
            <person name="Zhan W."/>
            <person name="Jiang J."/>
            <person name="Wang Q."/>
            <person name="Zhang B."/>
            <person name="Ji P."/>
            <person name="Sakyi L.B."/>
            <person name="Cui X."/>
            <person name="Yuan T."/>
            <person name="Jiang B."/>
            <person name="Yang W."/>
            <person name="Lam T.T.-Y."/>
            <person name="Chang Q."/>
            <person name="Ding S."/>
            <person name="Wang X."/>
            <person name="Zhu J."/>
            <person name="Ruan X."/>
            <person name="Zhao L."/>
            <person name="Wei J."/>
            <person name="Que T."/>
            <person name="Du C."/>
            <person name="Cheng J."/>
            <person name="Dai P."/>
            <person name="Han X."/>
            <person name="Huang E."/>
            <person name="Gao Y."/>
            <person name="Liu J."/>
            <person name="Shao H."/>
            <person name="Ye R."/>
            <person name="Li L."/>
            <person name="Wei W."/>
            <person name="Wang X."/>
            <person name="Wang C."/>
            <person name="Yang T."/>
            <person name="Huo Q."/>
            <person name="Li W."/>
            <person name="Guo W."/>
            <person name="Chen H."/>
            <person name="Zhou L."/>
            <person name="Ni X."/>
            <person name="Tian J."/>
            <person name="Zhou Y."/>
            <person name="Sheng Y."/>
            <person name="Liu T."/>
            <person name="Pan Y."/>
            <person name="Xia L."/>
            <person name="Li J."/>
            <person name="Zhao F."/>
            <person name="Cao W."/>
        </authorList>
    </citation>
    <scope>NUCLEOTIDE SEQUENCE</scope>
    <source>
        <strain evidence="1">Hyas-2018</strain>
    </source>
</reference>
<evidence type="ECO:0000313" key="2">
    <source>
        <dbReference type="Proteomes" id="UP000821845"/>
    </source>
</evidence>
<keyword evidence="2" id="KW-1185">Reference proteome</keyword>
<gene>
    <name evidence="1" type="ORF">HPB50_026003</name>
</gene>
<proteinExistence type="predicted"/>